<keyword evidence="3" id="KW-1185">Reference proteome</keyword>
<dbReference type="AlphaFoldDB" id="K0RVY1"/>
<sequence length="168" mass="17969">PSLPDVPESVARQLHPAAARLRPDAGGGGGGHGGHRVSADQARAGPSVSFSPELYYSYRAQMVPRQPTGPSRTPWAMFFGRGPAGPIPIQRIQRPGGGRLLPRMNGWFGPRYSAVWKGVPMVGLHPILRVGSTLCPCNDLQSMTLIRPCAQPRDSKTRAAKNAAAQED</sequence>
<proteinExistence type="predicted"/>
<evidence type="ECO:0000313" key="2">
    <source>
        <dbReference type="EMBL" id="EJK50872.1"/>
    </source>
</evidence>
<feature type="region of interest" description="Disordered" evidence="1">
    <location>
        <begin position="17"/>
        <end position="44"/>
    </location>
</feature>
<evidence type="ECO:0000256" key="1">
    <source>
        <dbReference type="SAM" id="MobiDB-lite"/>
    </source>
</evidence>
<dbReference type="EMBL" id="AGNL01042756">
    <property type="protein sequence ID" value="EJK50872.1"/>
    <property type="molecule type" value="Genomic_DNA"/>
</dbReference>
<dbReference type="Proteomes" id="UP000266841">
    <property type="component" value="Unassembled WGS sequence"/>
</dbReference>
<reference evidence="2 3" key="1">
    <citation type="journal article" date="2012" name="Genome Biol.">
        <title>Genome and low-iron response of an oceanic diatom adapted to chronic iron limitation.</title>
        <authorList>
            <person name="Lommer M."/>
            <person name="Specht M."/>
            <person name="Roy A.S."/>
            <person name="Kraemer L."/>
            <person name="Andreson R."/>
            <person name="Gutowska M.A."/>
            <person name="Wolf J."/>
            <person name="Bergner S.V."/>
            <person name="Schilhabel M.B."/>
            <person name="Klostermeier U.C."/>
            <person name="Beiko R.G."/>
            <person name="Rosenstiel P."/>
            <person name="Hippler M."/>
            <person name="Laroche J."/>
        </authorList>
    </citation>
    <scope>NUCLEOTIDE SEQUENCE [LARGE SCALE GENOMIC DNA]</scope>
    <source>
        <strain evidence="2 3">CCMP1005</strain>
    </source>
</reference>
<comment type="caution">
    <text evidence="2">The sequence shown here is derived from an EMBL/GenBank/DDBJ whole genome shotgun (WGS) entry which is preliminary data.</text>
</comment>
<name>K0RVY1_THAOC</name>
<feature type="non-terminal residue" evidence="2">
    <location>
        <position position="1"/>
    </location>
</feature>
<gene>
    <name evidence="2" type="ORF">THAOC_30016</name>
</gene>
<accession>K0RVY1</accession>
<protein>
    <submittedName>
        <fullName evidence="2">Uncharacterized protein</fullName>
    </submittedName>
</protein>
<evidence type="ECO:0000313" key="3">
    <source>
        <dbReference type="Proteomes" id="UP000266841"/>
    </source>
</evidence>
<organism evidence="2 3">
    <name type="scientific">Thalassiosira oceanica</name>
    <name type="common">Marine diatom</name>
    <dbReference type="NCBI Taxonomy" id="159749"/>
    <lineage>
        <taxon>Eukaryota</taxon>
        <taxon>Sar</taxon>
        <taxon>Stramenopiles</taxon>
        <taxon>Ochrophyta</taxon>
        <taxon>Bacillariophyta</taxon>
        <taxon>Coscinodiscophyceae</taxon>
        <taxon>Thalassiosirophycidae</taxon>
        <taxon>Thalassiosirales</taxon>
        <taxon>Thalassiosiraceae</taxon>
        <taxon>Thalassiosira</taxon>
    </lineage>
</organism>